<comment type="caution">
    <text evidence="2">The sequence shown here is derived from an EMBL/GenBank/DDBJ whole genome shotgun (WGS) entry which is preliminary data.</text>
</comment>
<evidence type="ECO:0000313" key="3">
    <source>
        <dbReference type="Proteomes" id="UP000571554"/>
    </source>
</evidence>
<dbReference type="EMBL" id="JACHBW010000023">
    <property type="protein sequence ID" value="MBB6106163.1"/>
    <property type="molecule type" value="Genomic_DNA"/>
</dbReference>
<feature type="domain" description="Transposase IS66 central" evidence="1">
    <location>
        <begin position="3"/>
        <end position="59"/>
    </location>
</feature>
<keyword evidence="3" id="KW-1185">Reference proteome</keyword>
<reference evidence="2 3" key="1">
    <citation type="submission" date="2020-08" db="EMBL/GenBank/DDBJ databases">
        <title>Above-ground endophytic microbial communities from plants in different locations in the United States.</title>
        <authorList>
            <person name="Frank C."/>
        </authorList>
    </citation>
    <scope>NUCLEOTIDE SEQUENCE [LARGE SCALE GENOMIC DNA]</scope>
    <source>
        <strain evidence="2 3">WP4_2_2</strain>
    </source>
</reference>
<accession>A0A7W9U365</accession>
<name>A0A7W9U365_9BURK</name>
<evidence type="ECO:0000259" key="1">
    <source>
        <dbReference type="Pfam" id="PF03050"/>
    </source>
</evidence>
<gene>
    <name evidence="2" type="ORF">F4827_006034</name>
</gene>
<dbReference type="Proteomes" id="UP000571554">
    <property type="component" value="Unassembled WGS sequence"/>
</dbReference>
<dbReference type="AlphaFoldDB" id="A0A7W9U365"/>
<dbReference type="Pfam" id="PF03050">
    <property type="entry name" value="DDE_Tnp_IS66"/>
    <property type="match status" value="1"/>
</dbReference>
<organism evidence="2 3">
    <name type="scientific">Paraburkholderia bannensis</name>
    <dbReference type="NCBI Taxonomy" id="765414"/>
    <lineage>
        <taxon>Bacteria</taxon>
        <taxon>Pseudomonadati</taxon>
        <taxon>Pseudomonadota</taxon>
        <taxon>Betaproteobacteria</taxon>
        <taxon>Burkholderiales</taxon>
        <taxon>Burkholderiaceae</taxon>
        <taxon>Paraburkholderia</taxon>
    </lineage>
</organism>
<proteinExistence type="predicted"/>
<evidence type="ECO:0000313" key="2">
    <source>
        <dbReference type="EMBL" id="MBB6106163.1"/>
    </source>
</evidence>
<dbReference type="InterPro" id="IPR004291">
    <property type="entry name" value="Transposase_IS66_central"/>
</dbReference>
<sequence>MLSYWPGRGAQHAQLLYAGVKPVAVLMTDGYELYNGLARDHQLVYLGCWAHVSRGFIKA</sequence>
<protein>
    <submittedName>
        <fullName evidence="2">IS1 family transposase</fullName>
    </submittedName>
</protein>